<dbReference type="EMBL" id="RXII01000053">
    <property type="protein sequence ID" value="RZN62163.1"/>
    <property type="molecule type" value="Genomic_DNA"/>
</dbReference>
<reference evidence="2 4" key="1">
    <citation type="submission" date="2018-10" db="EMBL/GenBank/DDBJ databases">
        <title>Co-occurring genomic capacity for anaerobic methane metabolism and dissimilatory sulfite reduction discovered in the Korarchaeota.</title>
        <authorList>
            <person name="Mckay L.J."/>
            <person name="Dlakic M."/>
            <person name="Fields M.W."/>
            <person name="Delmont T.O."/>
            <person name="Eren A.M."/>
            <person name="Jay Z.J."/>
            <person name="Klingelsmith K.B."/>
            <person name="Rusch D.B."/>
            <person name="Inskeep W.P."/>
        </authorList>
    </citation>
    <scope>NUCLEOTIDE SEQUENCE [LARGE SCALE GENOMIC DNA]</scope>
    <source>
        <strain evidence="2 4">MDKW</strain>
    </source>
</reference>
<accession>A0A3R9QTF6</accession>
<dbReference type="InterPro" id="IPR005502">
    <property type="entry name" value="Ribosyl_crysJ1"/>
</dbReference>
<evidence type="ECO:0000313" key="5">
    <source>
        <dbReference type="Proteomes" id="UP000316217"/>
    </source>
</evidence>
<comment type="caution">
    <text evidence="2">The sequence shown here is derived from an EMBL/GenBank/DDBJ whole genome shotgun (WGS) entry which is preliminary data.</text>
</comment>
<evidence type="ECO:0000256" key="1">
    <source>
        <dbReference type="PIRSR" id="PIRSR605502-1"/>
    </source>
</evidence>
<dbReference type="Gene3D" id="1.10.4080.10">
    <property type="entry name" value="ADP-ribosylation/Crystallin J1"/>
    <property type="match status" value="1"/>
</dbReference>
<dbReference type="Pfam" id="PF03747">
    <property type="entry name" value="ADP_ribosyl_GH"/>
    <property type="match status" value="1"/>
</dbReference>
<feature type="binding site" evidence="1">
    <location>
        <position position="67"/>
    </location>
    <ligand>
        <name>Mg(2+)</name>
        <dbReference type="ChEBI" id="CHEBI:18420"/>
        <label>1</label>
    </ligand>
</feature>
<feature type="binding site" evidence="1">
    <location>
        <position position="65"/>
    </location>
    <ligand>
        <name>Mg(2+)</name>
        <dbReference type="ChEBI" id="CHEBI:18420"/>
        <label>1</label>
    </ligand>
</feature>
<keyword evidence="4" id="KW-1185">Reference proteome</keyword>
<evidence type="ECO:0008006" key="6">
    <source>
        <dbReference type="Google" id="ProtNLM"/>
    </source>
</evidence>
<dbReference type="Proteomes" id="UP000277582">
    <property type="component" value="Unassembled WGS sequence"/>
</dbReference>
<reference evidence="3 5" key="2">
    <citation type="journal article" date="2019" name="Nat. Microbiol.">
        <title>Wide diversity of methane and short-chain alkane metabolisms in uncultured archaea.</title>
        <authorList>
            <person name="Borrel G."/>
            <person name="Adam P.S."/>
            <person name="McKay L.J."/>
            <person name="Chen L.X."/>
            <person name="Sierra-Garcia I.N."/>
            <person name="Sieber C.M."/>
            <person name="Letourneur Q."/>
            <person name="Ghozlane A."/>
            <person name="Andersen G.L."/>
            <person name="Li W.J."/>
            <person name="Hallam S.J."/>
            <person name="Muyzer G."/>
            <person name="de Oliveira V.M."/>
            <person name="Inskeep W.P."/>
            <person name="Banfield J.F."/>
            <person name="Gribaldo S."/>
        </authorList>
    </citation>
    <scope>NUCLEOTIDE SEQUENCE [LARGE SCALE GENOMIC DNA]</scope>
    <source>
        <strain evidence="3">NM4</strain>
    </source>
</reference>
<dbReference type="InterPro" id="IPR036705">
    <property type="entry name" value="Ribosyl_crysJ1_sf"/>
</dbReference>
<dbReference type="EMBL" id="RCOS01000137">
    <property type="protein sequence ID" value="RSN72806.1"/>
    <property type="molecule type" value="Genomic_DNA"/>
</dbReference>
<keyword evidence="1" id="KW-0460">Magnesium</keyword>
<keyword evidence="1" id="KW-0479">Metal-binding</keyword>
<evidence type="ECO:0000313" key="2">
    <source>
        <dbReference type="EMBL" id="RSN72806.1"/>
    </source>
</evidence>
<dbReference type="GO" id="GO:0046872">
    <property type="term" value="F:metal ion binding"/>
    <property type="evidence" value="ECO:0007669"/>
    <property type="project" value="UniProtKB-KW"/>
</dbReference>
<feature type="binding site" evidence="1">
    <location>
        <position position="66"/>
    </location>
    <ligand>
        <name>Mg(2+)</name>
        <dbReference type="ChEBI" id="CHEBI:18420"/>
        <label>1</label>
    </ligand>
</feature>
<protein>
    <recommendedName>
        <fullName evidence="6">ADP-ribosylglycohydrolase family protein</fullName>
    </recommendedName>
</protein>
<name>A0A3R9QTF6_9CREN</name>
<dbReference type="Proteomes" id="UP000316217">
    <property type="component" value="Unassembled WGS sequence"/>
</dbReference>
<dbReference type="AlphaFoldDB" id="A0A3R9QTF6"/>
<dbReference type="RefSeq" id="WP_125672241.1">
    <property type="nucleotide sequence ID" value="NZ_RCOS01000137.1"/>
</dbReference>
<proteinExistence type="predicted"/>
<organism evidence="2 4">
    <name type="scientific">Candidatus Methanodesulfokora washburnensis</name>
    <dbReference type="NCBI Taxonomy" id="2478471"/>
    <lineage>
        <taxon>Archaea</taxon>
        <taxon>Thermoproteota</taxon>
        <taxon>Candidatus Korarchaeia</taxon>
        <taxon>Candidatus Korarchaeia incertae sedis</taxon>
        <taxon>Candidatus Methanodesulfokora</taxon>
    </lineage>
</organism>
<dbReference type="OrthoDB" id="114878at2157"/>
<sequence length="80" mass="8401">MNAQDRKVSKAHEALMGLVIGDAFGMPTTSYTPAIIKKLLGEVGDFLDAPSGHPLHSGLKAGIVTDDTEIAILIAKIKNS</sequence>
<dbReference type="SUPFAM" id="SSF101478">
    <property type="entry name" value="ADP-ribosylglycohydrolase"/>
    <property type="match status" value="1"/>
</dbReference>
<gene>
    <name evidence="2" type="ORF">D6D85_12220</name>
    <name evidence="3" type="ORF">EF810_03455</name>
</gene>
<comment type="cofactor">
    <cofactor evidence="1">
        <name>Mg(2+)</name>
        <dbReference type="ChEBI" id="CHEBI:18420"/>
    </cofactor>
    <text evidence="1">Binds 2 magnesium ions per subunit.</text>
</comment>
<evidence type="ECO:0000313" key="4">
    <source>
        <dbReference type="Proteomes" id="UP000277582"/>
    </source>
</evidence>
<evidence type="ECO:0000313" key="3">
    <source>
        <dbReference type="EMBL" id="RZN62163.1"/>
    </source>
</evidence>